<dbReference type="InterPro" id="IPR053182">
    <property type="entry name" value="YobU-like_regulator"/>
</dbReference>
<dbReference type="SUPFAM" id="SSF55136">
    <property type="entry name" value="Probable bacterial effector-binding domain"/>
    <property type="match status" value="1"/>
</dbReference>
<dbReference type="Gene3D" id="3.20.80.10">
    <property type="entry name" value="Regulatory factor, effector binding domain"/>
    <property type="match status" value="1"/>
</dbReference>
<reference evidence="2" key="1">
    <citation type="submission" date="2022-02" db="EMBL/GenBank/DDBJ databases">
        <title>Crop Bioprotection Bacillus Genome Sequencing.</title>
        <authorList>
            <person name="Dunlap C."/>
        </authorList>
    </citation>
    <scope>NUCLEOTIDE SEQUENCE</scope>
    <source>
        <strain evidence="2">EC49O2N-C10</strain>
    </source>
</reference>
<dbReference type="Pfam" id="PF06445">
    <property type="entry name" value="GyrI-like"/>
    <property type="match status" value="1"/>
</dbReference>
<dbReference type="PANTHER" id="PTHR36444">
    <property type="entry name" value="TRANSCRIPTIONAL REGULATOR PROTEIN YOBU-RELATED"/>
    <property type="match status" value="1"/>
</dbReference>
<evidence type="ECO:0000313" key="2">
    <source>
        <dbReference type="EMBL" id="MCY9184113.1"/>
    </source>
</evidence>
<protein>
    <submittedName>
        <fullName evidence="2">GyrI-like domain-containing protein</fullName>
    </submittedName>
</protein>
<dbReference type="Proteomes" id="UP001073053">
    <property type="component" value="Unassembled WGS sequence"/>
</dbReference>
<comment type="caution">
    <text evidence="2">The sequence shown here is derived from an EMBL/GenBank/DDBJ whole genome shotgun (WGS) entry which is preliminary data.</text>
</comment>
<dbReference type="InterPro" id="IPR011256">
    <property type="entry name" value="Reg_factor_effector_dom_sf"/>
</dbReference>
<dbReference type="EMBL" id="JALAWA010000003">
    <property type="protein sequence ID" value="MCY9184113.1"/>
    <property type="molecule type" value="Genomic_DNA"/>
</dbReference>
<dbReference type="InterPro" id="IPR029442">
    <property type="entry name" value="GyrI-like"/>
</dbReference>
<feature type="domain" description="AraC effector-binding" evidence="1">
    <location>
        <begin position="6"/>
        <end position="159"/>
    </location>
</feature>
<gene>
    <name evidence="2" type="ORF">MOF03_05505</name>
</gene>
<dbReference type="RefSeq" id="WP_024121704.1">
    <property type="nucleotide sequence ID" value="NZ_ASJT01000057.1"/>
</dbReference>
<sequence>MSYSHMTHLEQKRFSGLSQRTSNALEMTEKRQIPLLWNRFWQQDTSMLLPPNKKDQSIIALYSHYEQQENGFYTFSVGAFTEHSDMLPEPYEDIYLPASAYAVFTSRIGPIEDIVLDTWKEIWSWDKRHLRTFSGDFEQYDQSALSPQRAQVKIFVAINLV</sequence>
<dbReference type="AlphaFoldDB" id="A0A9Q4EJL1"/>
<dbReference type="SMART" id="SM00871">
    <property type="entry name" value="AraC_E_bind"/>
    <property type="match status" value="1"/>
</dbReference>
<dbReference type="InterPro" id="IPR010499">
    <property type="entry name" value="AraC_E-bd"/>
</dbReference>
<evidence type="ECO:0000313" key="3">
    <source>
        <dbReference type="Proteomes" id="UP001073053"/>
    </source>
</evidence>
<proteinExistence type="predicted"/>
<name>A0A9Q4EJL1_9BACI</name>
<organism evidence="2 3">
    <name type="scientific">Bacillus halotolerans</name>
    <dbReference type="NCBI Taxonomy" id="260554"/>
    <lineage>
        <taxon>Bacteria</taxon>
        <taxon>Bacillati</taxon>
        <taxon>Bacillota</taxon>
        <taxon>Bacilli</taxon>
        <taxon>Bacillales</taxon>
        <taxon>Bacillaceae</taxon>
        <taxon>Bacillus</taxon>
    </lineage>
</organism>
<dbReference type="PANTHER" id="PTHR36444:SF2">
    <property type="entry name" value="TRANSCRIPTIONAL REGULATOR PROTEIN YOBU-RELATED"/>
    <property type="match status" value="1"/>
</dbReference>
<evidence type="ECO:0000259" key="1">
    <source>
        <dbReference type="SMART" id="SM00871"/>
    </source>
</evidence>
<accession>A0A9Q4EJL1</accession>